<gene>
    <name evidence="2" type="ORF">EVOR1521_LOCUS4879</name>
</gene>
<comment type="caution">
    <text evidence="2">The sequence shown here is derived from an EMBL/GenBank/DDBJ whole genome shotgun (WGS) entry which is preliminary data.</text>
</comment>
<dbReference type="SUPFAM" id="SSF56112">
    <property type="entry name" value="Protein kinase-like (PK-like)"/>
    <property type="match status" value="1"/>
</dbReference>
<protein>
    <recommendedName>
        <fullName evidence="1">Aminoglycoside phosphotransferase domain-containing protein</fullName>
    </recommendedName>
</protein>
<dbReference type="Pfam" id="PF01636">
    <property type="entry name" value="APH"/>
    <property type="match status" value="1"/>
</dbReference>
<name>A0AA36HUL5_9DINO</name>
<dbReference type="Gene3D" id="3.90.1200.10">
    <property type="match status" value="1"/>
</dbReference>
<dbReference type="InterPro" id="IPR002575">
    <property type="entry name" value="Aminoglycoside_PTrfase"/>
</dbReference>
<evidence type="ECO:0000259" key="1">
    <source>
        <dbReference type="Pfam" id="PF01636"/>
    </source>
</evidence>
<organism evidence="2 3">
    <name type="scientific">Effrenium voratum</name>
    <dbReference type="NCBI Taxonomy" id="2562239"/>
    <lineage>
        <taxon>Eukaryota</taxon>
        <taxon>Sar</taxon>
        <taxon>Alveolata</taxon>
        <taxon>Dinophyceae</taxon>
        <taxon>Suessiales</taxon>
        <taxon>Symbiodiniaceae</taxon>
        <taxon>Effrenium</taxon>
    </lineage>
</organism>
<dbReference type="Proteomes" id="UP001178507">
    <property type="component" value="Unassembled WGS sequence"/>
</dbReference>
<dbReference type="AlphaFoldDB" id="A0AA36HUL5"/>
<dbReference type="InterPro" id="IPR011009">
    <property type="entry name" value="Kinase-like_dom_sf"/>
</dbReference>
<accession>A0AA36HUL5</accession>
<proteinExistence type="predicted"/>
<evidence type="ECO:0000313" key="3">
    <source>
        <dbReference type="Proteomes" id="UP001178507"/>
    </source>
</evidence>
<sequence length="527" mass="57813">MGPPTLLLGDKARAGRHLVTFPGLQAGGSAVSCAESEFVTEPLQVCLAEDGAVQLEDGCFLQVAKQLAFRGNSAHFDKTTARGNLISLSPTRWKLNEDFSLSPVANLDLVLVYEGGIDPVEECRATLERICPKLPEPWKSCSVEDFEMQNASGGGGTTFLLKGKGEMPSLCIKMQKRVGMGEDDADVQRLEAAQRLLASKGLAPKRLMSDWELWAEAWAPQGAVGDADSRKWGEVSNNPEIVDKCGRLLAKIHSIPPTWYEEHSAVRKKQFPLLKDVPASSKLWSSLSFNNNINTYGREADMALGEEALKMYLEAGPHPVSEAGSRTVTVHGDFLPSNILSGEDGLQVIDLEMCSSGPAVADFSYAFSFWVPSKMRPVFVRAYLEEMNGTQEVSDEAVFALQLDAERCMPVHGYPILCLIRGMQTMQGYPGAVRHSLTLHAKSENTALTMCEAYRDLAELADKALEDRELAQEIIDQGFEAVARRVVWNHGRAPIHYNAPWPGDYTGELTWTAGIIMGLLYTFGVLK</sequence>
<keyword evidence="3" id="KW-1185">Reference proteome</keyword>
<dbReference type="EMBL" id="CAUJNA010000335">
    <property type="protein sequence ID" value="CAJ1375653.1"/>
    <property type="molecule type" value="Genomic_DNA"/>
</dbReference>
<reference evidence="2" key="1">
    <citation type="submission" date="2023-08" db="EMBL/GenBank/DDBJ databases">
        <authorList>
            <person name="Chen Y."/>
            <person name="Shah S."/>
            <person name="Dougan E. K."/>
            <person name="Thang M."/>
            <person name="Chan C."/>
        </authorList>
    </citation>
    <scope>NUCLEOTIDE SEQUENCE</scope>
</reference>
<evidence type="ECO:0000313" key="2">
    <source>
        <dbReference type="EMBL" id="CAJ1375653.1"/>
    </source>
</evidence>
<feature type="domain" description="Aminoglycoside phosphotransferase" evidence="1">
    <location>
        <begin position="187"/>
        <end position="386"/>
    </location>
</feature>